<protein>
    <submittedName>
        <fullName evidence="8">Tyrosine-type recombinase/integrase</fullName>
    </submittedName>
</protein>
<dbReference type="InterPro" id="IPR011010">
    <property type="entry name" value="DNA_brk_join_enz"/>
</dbReference>
<dbReference type="EMBL" id="JBHTIO010000032">
    <property type="protein sequence ID" value="MFD0897357.1"/>
    <property type="molecule type" value="Genomic_DNA"/>
</dbReference>
<dbReference type="InterPro" id="IPR004107">
    <property type="entry name" value="Integrase_SAM-like_N"/>
</dbReference>
<feature type="domain" description="Core-binding (CB)" evidence="7">
    <location>
        <begin position="63"/>
        <end position="153"/>
    </location>
</feature>
<evidence type="ECO:0000256" key="1">
    <source>
        <dbReference type="ARBA" id="ARBA00008857"/>
    </source>
</evidence>
<keyword evidence="3 5" id="KW-0238">DNA-binding</keyword>
<feature type="domain" description="Tyr recombinase" evidence="6">
    <location>
        <begin position="181"/>
        <end position="379"/>
    </location>
</feature>
<dbReference type="PANTHER" id="PTHR30349:SF64">
    <property type="entry name" value="PROPHAGE INTEGRASE INTD-RELATED"/>
    <property type="match status" value="1"/>
</dbReference>
<dbReference type="InterPro" id="IPR002104">
    <property type="entry name" value="Integrase_catalytic"/>
</dbReference>
<dbReference type="InterPro" id="IPR010998">
    <property type="entry name" value="Integrase_recombinase_N"/>
</dbReference>
<evidence type="ECO:0000313" key="9">
    <source>
        <dbReference type="Proteomes" id="UP001597104"/>
    </source>
</evidence>
<comment type="caution">
    <text evidence="8">The sequence shown here is derived from an EMBL/GenBank/DDBJ whole genome shotgun (WGS) entry which is preliminary data.</text>
</comment>
<dbReference type="PANTHER" id="PTHR30349">
    <property type="entry name" value="PHAGE INTEGRASE-RELATED"/>
    <property type="match status" value="1"/>
</dbReference>
<keyword evidence="2" id="KW-0229">DNA integration</keyword>
<dbReference type="PROSITE" id="PS51900">
    <property type="entry name" value="CB"/>
    <property type="match status" value="1"/>
</dbReference>
<dbReference type="SUPFAM" id="SSF56349">
    <property type="entry name" value="DNA breaking-rejoining enzymes"/>
    <property type="match status" value="1"/>
</dbReference>
<evidence type="ECO:0000256" key="3">
    <source>
        <dbReference type="ARBA" id="ARBA00023125"/>
    </source>
</evidence>
<dbReference type="InterPro" id="IPR044068">
    <property type="entry name" value="CB"/>
</dbReference>
<evidence type="ECO:0000259" key="7">
    <source>
        <dbReference type="PROSITE" id="PS51900"/>
    </source>
</evidence>
<dbReference type="Gene3D" id="1.10.150.130">
    <property type="match status" value="1"/>
</dbReference>
<reference evidence="9" key="1">
    <citation type="journal article" date="2019" name="Int. J. Syst. Evol. Microbiol.">
        <title>The Global Catalogue of Microorganisms (GCM) 10K type strain sequencing project: providing services to taxonomists for standard genome sequencing and annotation.</title>
        <authorList>
            <consortium name="The Broad Institute Genomics Platform"/>
            <consortium name="The Broad Institute Genome Sequencing Center for Infectious Disease"/>
            <person name="Wu L."/>
            <person name="Ma J."/>
        </authorList>
    </citation>
    <scope>NUCLEOTIDE SEQUENCE [LARGE SCALE GENOMIC DNA]</scope>
    <source>
        <strain evidence="9">CCM 8925</strain>
    </source>
</reference>
<accession>A0ABW3EAZ8</accession>
<sequence length="388" mass="45406">MAEGYIRHRGDSYYYSFEAAVIGSKRKRIERFGGHTEKEAKRALRKAIAEYERAGIEYELSNLSISDFFDYWFKKYVERNLKYNTQHNYKNIIDKYIKPHLGNYKLRTIGPAVLQKFIDDVSEIVDDRTHRTLAKHTVEIIFTVLKGAFRKAVYPYQFIRDNPMNYVDMPKYNIKPHKSREDLKIITLQQYDQILQFTPPADSFHIPLLIGFNTGMRRGEVCGLQWDMVDLDAATIKVERNMIQLTGHDYELASPKTAASYRTILIGSSLLNELRTWHKQQMENRLRYGSYYFESNFVCTHENGKPVTPNSIKYKCGHISKELGFPFNYHSLRHTHATLLLENGAKPKEIQERLGHSRISTTLDTYSHVTQKMKKNTVDILERIQKNS</sequence>
<dbReference type="InterPro" id="IPR050090">
    <property type="entry name" value="Tyrosine_recombinase_XerCD"/>
</dbReference>
<evidence type="ECO:0000313" key="8">
    <source>
        <dbReference type="EMBL" id="MFD0897357.1"/>
    </source>
</evidence>
<keyword evidence="4" id="KW-0233">DNA recombination</keyword>
<name>A0ABW3EAZ8_9LACO</name>
<organism evidence="8 9">
    <name type="scientific">Loigolactobacillus binensis</name>
    <dbReference type="NCBI Taxonomy" id="2559922"/>
    <lineage>
        <taxon>Bacteria</taxon>
        <taxon>Bacillati</taxon>
        <taxon>Bacillota</taxon>
        <taxon>Bacilli</taxon>
        <taxon>Lactobacillales</taxon>
        <taxon>Lactobacillaceae</taxon>
        <taxon>Loigolactobacillus</taxon>
    </lineage>
</organism>
<dbReference type="CDD" id="cd01189">
    <property type="entry name" value="INT_ICEBs1_C_like"/>
    <property type="match status" value="1"/>
</dbReference>
<evidence type="ECO:0000259" key="6">
    <source>
        <dbReference type="PROSITE" id="PS51898"/>
    </source>
</evidence>
<comment type="similarity">
    <text evidence="1">Belongs to the 'phage' integrase family.</text>
</comment>
<evidence type="ECO:0000256" key="5">
    <source>
        <dbReference type="PROSITE-ProRule" id="PRU01248"/>
    </source>
</evidence>
<proteinExistence type="inferred from homology"/>
<dbReference type="Pfam" id="PF00589">
    <property type="entry name" value="Phage_integrase"/>
    <property type="match status" value="1"/>
</dbReference>
<dbReference type="RefSeq" id="WP_137637216.1">
    <property type="nucleotide sequence ID" value="NZ_BJDN01000006.1"/>
</dbReference>
<dbReference type="PROSITE" id="PS51898">
    <property type="entry name" value="TYR_RECOMBINASE"/>
    <property type="match status" value="1"/>
</dbReference>
<evidence type="ECO:0000256" key="2">
    <source>
        <dbReference type="ARBA" id="ARBA00022908"/>
    </source>
</evidence>
<dbReference type="Gene3D" id="1.10.443.10">
    <property type="entry name" value="Intergrase catalytic core"/>
    <property type="match status" value="1"/>
</dbReference>
<evidence type="ECO:0000256" key="4">
    <source>
        <dbReference type="ARBA" id="ARBA00023172"/>
    </source>
</evidence>
<dbReference type="Proteomes" id="UP001597104">
    <property type="component" value="Unassembled WGS sequence"/>
</dbReference>
<dbReference type="InterPro" id="IPR013762">
    <property type="entry name" value="Integrase-like_cat_sf"/>
</dbReference>
<dbReference type="Pfam" id="PF14659">
    <property type="entry name" value="Phage_int_SAM_3"/>
    <property type="match status" value="1"/>
</dbReference>
<keyword evidence="9" id="KW-1185">Reference proteome</keyword>
<gene>
    <name evidence="8" type="ORF">ACFQZ7_06345</name>
</gene>